<evidence type="ECO:0000313" key="8">
    <source>
        <dbReference type="EMBL" id="MFN2102252.1"/>
    </source>
</evidence>
<dbReference type="CDD" id="cd01335">
    <property type="entry name" value="Radical_SAM"/>
    <property type="match status" value="1"/>
</dbReference>
<dbReference type="SFLD" id="SFLDG01386">
    <property type="entry name" value="main_SPASM_domain-containing"/>
    <property type="match status" value="1"/>
</dbReference>
<comment type="similarity">
    <text evidence="5">Belongs to the radical SAM superfamily. Anaerobic sulfatase-maturating enzyme family.</text>
</comment>
<dbReference type="SFLD" id="SFLDG01067">
    <property type="entry name" value="SPASM/twitch_domain_containing"/>
    <property type="match status" value="1"/>
</dbReference>
<keyword evidence="4" id="KW-0411">Iron-sulfur</keyword>
<dbReference type="InterPro" id="IPR058240">
    <property type="entry name" value="rSAM_sf"/>
</dbReference>
<name>A0ABW9KDH9_9FIRM</name>
<dbReference type="InterPro" id="IPR007197">
    <property type="entry name" value="rSAM"/>
</dbReference>
<proteinExistence type="inferred from homology"/>
<protein>
    <submittedName>
        <fullName evidence="8">Radical SAM protein</fullName>
    </submittedName>
</protein>
<reference evidence="8 9" key="1">
    <citation type="journal article" date="2024" name="Anaerobe">
        <title>The identification of Finegoldia dalianensis sp. nov., isolated from the pus of a patient with skin abscess and genomic analysis of the strains belonging to Finegoldia genus.</title>
        <authorList>
            <person name="Li Y."/>
            <person name="Wang Y."/>
            <person name="Xiao D."/>
            <person name="Wang J."/>
            <person name="Jin D."/>
        </authorList>
    </citation>
    <scope>NUCLEOTIDE SEQUENCE [LARGE SCALE GENOMIC DNA]</scope>
    <source>
        <strain evidence="8 9">LY240594</strain>
    </source>
</reference>
<evidence type="ECO:0000256" key="1">
    <source>
        <dbReference type="ARBA" id="ARBA00022691"/>
    </source>
</evidence>
<dbReference type="Pfam" id="PF04055">
    <property type="entry name" value="Radical_SAM"/>
    <property type="match status" value="1"/>
</dbReference>
<accession>A0ABW9KDH9</accession>
<dbReference type="Proteomes" id="UP001634413">
    <property type="component" value="Unassembled WGS sequence"/>
</dbReference>
<dbReference type="InterPro" id="IPR023867">
    <property type="entry name" value="Sulphatase_maturase_rSAM"/>
</dbReference>
<keyword evidence="6" id="KW-0175">Coiled coil</keyword>
<dbReference type="SFLD" id="SFLDS00029">
    <property type="entry name" value="Radical_SAM"/>
    <property type="match status" value="1"/>
</dbReference>
<evidence type="ECO:0000256" key="3">
    <source>
        <dbReference type="ARBA" id="ARBA00023004"/>
    </source>
</evidence>
<feature type="domain" description="Radical SAM core" evidence="7">
    <location>
        <begin position="6"/>
        <end position="170"/>
    </location>
</feature>
<evidence type="ECO:0000256" key="6">
    <source>
        <dbReference type="SAM" id="Coils"/>
    </source>
</evidence>
<evidence type="ECO:0000256" key="5">
    <source>
        <dbReference type="ARBA" id="ARBA00023601"/>
    </source>
</evidence>
<keyword evidence="3" id="KW-0408">Iron</keyword>
<sequence>MIYCDIEVSNSCNLECSYCFLEKANQKSLNIQDLNKRIALIRNRLRYLKQNEATIEFSGGEPLLEIESIKYIVEKFDKSNINVKYSMVTNGTLLSKEVFRYLMEKKFLLGISIDGGEETQNKNRTFRNTSEGSFQLIKHNIDNIIDSYPEDFQNQCIAHMVISKNNYKEFFKSFVQIINIGFKKISSSLDVTYNWDDKQLDILEVELRKCAQYYFNLCNKDKSYYWDFLEKGIQAIINPKQHYFCGGGIIQFTIKADGRILSCGMCQSLEKAVIGDVDAGIIEYKVKPYGNYKRKFNSTCVKCDLKEYCHVPDCVFLNEEITGEECGVPNFFCEMYKINNRISNKIIDKWRKLNEVN</sequence>
<dbReference type="SFLD" id="SFLDG01384">
    <property type="entry name" value="thioether_bond_formation_requi"/>
    <property type="match status" value="1"/>
</dbReference>
<evidence type="ECO:0000313" key="9">
    <source>
        <dbReference type="Proteomes" id="UP001634413"/>
    </source>
</evidence>
<gene>
    <name evidence="8" type="ORF">ABDJ34_04945</name>
</gene>
<organism evidence="8 9">
    <name type="scientific">Finegoldia dalianensis</name>
    <dbReference type="NCBI Taxonomy" id="3145239"/>
    <lineage>
        <taxon>Bacteria</taxon>
        <taxon>Bacillati</taxon>
        <taxon>Bacillota</taxon>
        <taxon>Tissierellia</taxon>
        <taxon>Tissierellales</taxon>
        <taxon>Peptoniphilaceae</taxon>
        <taxon>Finegoldia</taxon>
    </lineage>
</organism>
<evidence type="ECO:0000259" key="7">
    <source>
        <dbReference type="Pfam" id="PF04055"/>
    </source>
</evidence>
<dbReference type="RefSeq" id="WP_412701578.1">
    <property type="nucleotide sequence ID" value="NZ_JBDLBQ010000004.1"/>
</dbReference>
<dbReference type="Gene3D" id="3.20.20.70">
    <property type="entry name" value="Aldolase class I"/>
    <property type="match status" value="1"/>
</dbReference>
<dbReference type="SUPFAM" id="SSF102114">
    <property type="entry name" value="Radical SAM enzymes"/>
    <property type="match status" value="1"/>
</dbReference>
<keyword evidence="9" id="KW-1185">Reference proteome</keyword>
<dbReference type="PANTHER" id="PTHR43273">
    <property type="entry name" value="ANAEROBIC SULFATASE-MATURATING ENZYME HOMOLOG ASLB-RELATED"/>
    <property type="match status" value="1"/>
</dbReference>
<feature type="coiled-coil region" evidence="6">
    <location>
        <begin position="24"/>
        <end position="51"/>
    </location>
</feature>
<dbReference type="InterPro" id="IPR013785">
    <property type="entry name" value="Aldolase_TIM"/>
</dbReference>
<dbReference type="PANTHER" id="PTHR43273:SF3">
    <property type="entry name" value="ANAEROBIC SULFATASE-MATURATING ENZYME HOMOLOG ASLB-RELATED"/>
    <property type="match status" value="1"/>
</dbReference>
<dbReference type="EMBL" id="JBDLBQ010000004">
    <property type="protein sequence ID" value="MFN2102252.1"/>
    <property type="molecule type" value="Genomic_DNA"/>
</dbReference>
<evidence type="ECO:0000256" key="4">
    <source>
        <dbReference type="ARBA" id="ARBA00023014"/>
    </source>
</evidence>
<comment type="caution">
    <text evidence="8">The sequence shown here is derived from an EMBL/GenBank/DDBJ whole genome shotgun (WGS) entry which is preliminary data.</text>
</comment>
<keyword evidence="2" id="KW-0479">Metal-binding</keyword>
<keyword evidence="1" id="KW-0949">S-adenosyl-L-methionine</keyword>
<evidence type="ECO:0000256" key="2">
    <source>
        <dbReference type="ARBA" id="ARBA00022723"/>
    </source>
</evidence>